<sequence>MAVSRDGKPSPRKGRRCTEVAKRARPTGKIYEVRNFGIDLGKRNSTNLDFRRWGNARLYAKAYKNH</sequence>
<dbReference type="Proteomes" id="UP000026962">
    <property type="component" value="Chromosome 11"/>
</dbReference>
<reference evidence="2" key="2">
    <citation type="submission" date="2018-05" db="EMBL/GenBank/DDBJ databases">
        <title>OpunRS2 (Oryza punctata Reference Sequence Version 2).</title>
        <authorList>
            <person name="Zhang J."/>
            <person name="Kudrna D."/>
            <person name="Lee S."/>
            <person name="Talag J."/>
            <person name="Welchert J."/>
            <person name="Wing R.A."/>
        </authorList>
    </citation>
    <scope>NUCLEOTIDE SEQUENCE [LARGE SCALE GENOMIC DNA]</scope>
</reference>
<dbReference type="AlphaFoldDB" id="A0A0E0MEP5"/>
<dbReference type="HOGENOM" id="CLU_2835612_0_0_1"/>
<evidence type="ECO:0000256" key="1">
    <source>
        <dbReference type="SAM" id="MobiDB-lite"/>
    </source>
</evidence>
<feature type="region of interest" description="Disordered" evidence="1">
    <location>
        <begin position="1"/>
        <end position="23"/>
    </location>
</feature>
<dbReference type="Gramene" id="OPUNC11G09070.1">
    <property type="protein sequence ID" value="OPUNC11G09070.1"/>
    <property type="gene ID" value="OPUNC11G09070"/>
</dbReference>
<reference evidence="2" key="1">
    <citation type="submission" date="2015-04" db="UniProtKB">
        <authorList>
            <consortium name="EnsemblPlants"/>
        </authorList>
    </citation>
    <scope>IDENTIFICATION</scope>
</reference>
<evidence type="ECO:0000313" key="3">
    <source>
        <dbReference type="Proteomes" id="UP000026962"/>
    </source>
</evidence>
<name>A0A0E0MEP5_ORYPU</name>
<protein>
    <submittedName>
        <fullName evidence="2">Uncharacterized protein</fullName>
    </submittedName>
</protein>
<keyword evidence="3" id="KW-1185">Reference proteome</keyword>
<accession>A0A0E0MEP5</accession>
<organism evidence="2">
    <name type="scientific">Oryza punctata</name>
    <name type="common">Red rice</name>
    <dbReference type="NCBI Taxonomy" id="4537"/>
    <lineage>
        <taxon>Eukaryota</taxon>
        <taxon>Viridiplantae</taxon>
        <taxon>Streptophyta</taxon>
        <taxon>Embryophyta</taxon>
        <taxon>Tracheophyta</taxon>
        <taxon>Spermatophyta</taxon>
        <taxon>Magnoliopsida</taxon>
        <taxon>Liliopsida</taxon>
        <taxon>Poales</taxon>
        <taxon>Poaceae</taxon>
        <taxon>BOP clade</taxon>
        <taxon>Oryzoideae</taxon>
        <taxon>Oryzeae</taxon>
        <taxon>Oryzinae</taxon>
        <taxon>Oryza</taxon>
    </lineage>
</organism>
<evidence type="ECO:0000313" key="2">
    <source>
        <dbReference type="EnsemblPlants" id="OPUNC11G09070.1"/>
    </source>
</evidence>
<proteinExistence type="predicted"/>
<dbReference type="EnsemblPlants" id="OPUNC11G09070.1">
    <property type="protein sequence ID" value="OPUNC11G09070.1"/>
    <property type="gene ID" value="OPUNC11G09070"/>
</dbReference>